<feature type="region of interest" description="Disordered" evidence="3">
    <location>
        <begin position="467"/>
        <end position="570"/>
    </location>
</feature>
<dbReference type="EMBL" id="JAACFV010000013">
    <property type="protein sequence ID" value="KAF7512359.1"/>
    <property type="molecule type" value="Genomic_DNA"/>
</dbReference>
<sequence length="772" mass="85192">MSETIPHSPSMSNRVPDGTIRSSMERSSDPRNDETPLPAPPASRAPPAVHDSPRTAFDTSELRERVDGVLQSDIGVNTLLNRLKQSIASARDFTYFLKERSSLEEKHAQGLKKLCKGTFELIGKPESRQGSFAQSYEEITRIHDRMSDHGLEFAMALHQMSDDLQEMVSNIERGRKQWKHTGLTSEQRLQDAEAAVGKAKNKYETLAEQYDRARTGDRQSGRFALKAKSAAQQEEDLNRKAQAADTDYASKVQAARASRQELITSLRPQAVRALTELITECDSGLTLQLQKFASLNERLLLGNGLCVSPLKNQPNGIAPHTRSLREVAHNIDNEKDFRDYILSFSKKAGSRTSEIKYEKHPALVSSKQAQPPSQPPQQSFNTPTNAYQNANPVASSSPSGYERGHRPSESGQISGVTPYQPPNREGYPMQVPQNQYPGGHIPLSHSQPPRYLGAQIPNIPPHSPLIIPGTNLGTPDGPKTDAPPNFGDTNRMRSASGSGTGSMIPHMNPYRDDVQSRPSQAPNNHFQQLPRSQPSYDSFGPPAPQQSMPLPNTGQPRQSDGPRPDLPPLNPVFGVTLDELFRRDGTAVPSIVNQCTSAVEFFGLDVEGIYRTSGSNPHIMEMKAMFDNDSSQVDFRNPTVFHQDIASVATLLKHFLRDLPDPLLTSANYNSFRTAARMEDDIGRRDSLHAIINELPDPNYATLRQLTLHLYKVAEHSPQNKMTPSNLAIVFGPTLMGQGGGPGLGDPNDAAWQAKVVETIILNTYQIFDDDD</sequence>
<feature type="domain" description="Rho-GAP" evidence="4">
    <location>
        <begin position="575"/>
        <end position="768"/>
    </location>
</feature>
<feature type="compositionally biased region" description="Low complexity" evidence="3">
    <location>
        <begin position="365"/>
        <end position="379"/>
    </location>
</feature>
<name>A0A8H7ART0_9EURO</name>
<keyword evidence="1" id="KW-0343">GTPase activation</keyword>
<dbReference type="PANTHER" id="PTHR23176">
    <property type="entry name" value="RHO/RAC/CDC GTPASE-ACTIVATING PROTEIN"/>
    <property type="match status" value="1"/>
</dbReference>
<feature type="compositionally biased region" description="Polar residues" evidence="3">
    <location>
        <begin position="1"/>
        <end position="13"/>
    </location>
</feature>
<feature type="region of interest" description="Disordered" evidence="3">
    <location>
        <begin position="1"/>
        <end position="55"/>
    </location>
</feature>
<dbReference type="PANTHER" id="PTHR23176:SF136">
    <property type="entry name" value="RHO GTPASE ACTIVATOR (RGD1)"/>
    <property type="match status" value="1"/>
</dbReference>
<dbReference type="OrthoDB" id="437889at2759"/>
<dbReference type="GO" id="GO:0005096">
    <property type="term" value="F:GTPase activator activity"/>
    <property type="evidence" value="ECO:0007669"/>
    <property type="project" value="UniProtKB-KW"/>
</dbReference>
<dbReference type="PROSITE" id="PS51741">
    <property type="entry name" value="F_BAR"/>
    <property type="match status" value="1"/>
</dbReference>
<dbReference type="InterPro" id="IPR031160">
    <property type="entry name" value="F_BAR_dom"/>
</dbReference>
<proteinExistence type="predicted"/>
<reference evidence="6" key="1">
    <citation type="submission" date="2020-02" db="EMBL/GenBank/DDBJ databases">
        <authorList>
            <person name="Palmer J.M."/>
        </authorList>
    </citation>
    <scope>NUCLEOTIDE SEQUENCE</scope>
    <source>
        <strain evidence="6">EPUS1.4</strain>
        <tissue evidence="6">Thallus</tissue>
    </source>
</reference>
<organism evidence="6 7">
    <name type="scientific">Endocarpon pusillum</name>
    <dbReference type="NCBI Taxonomy" id="364733"/>
    <lineage>
        <taxon>Eukaryota</taxon>
        <taxon>Fungi</taxon>
        <taxon>Dikarya</taxon>
        <taxon>Ascomycota</taxon>
        <taxon>Pezizomycotina</taxon>
        <taxon>Eurotiomycetes</taxon>
        <taxon>Chaetothyriomycetidae</taxon>
        <taxon>Verrucariales</taxon>
        <taxon>Verrucariaceae</taxon>
        <taxon>Endocarpon</taxon>
    </lineage>
</organism>
<dbReference type="Gene3D" id="1.10.555.10">
    <property type="entry name" value="Rho GTPase activation protein"/>
    <property type="match status" value="1"/>
</dbReference>
<dbReference type="InterPro" id="IPR008936">
    <property type="entry name" value="Rho_GTPase_activation_prot"/>
</dbReference>
<dbReference type="FunFam" id="1.20.1270.60:FF:000063">
    <property type="entry name" value="Rho GTPase activator"/>
    <property type="match status" value="1"/>
</dbReference>
<evidence type="ECO:0000313" key="6">
    <source>
        <dbReference type="EMBL" id="KAF7512359.1"/>
    </source>
</evidence>
<evidence type="ECO:0000313" key="7">
    <source>
        <dbReference type="Proteomes" id="UP000606974"/>
    </source>
</evidence>
<comment type="caution">
    <text evidence="6">The sequence shown here is derived from an EMBL/GenBank/DDBJ whole genome shotgun (WGS) entry which is preliminary data.</text>
</comment>
<dbReference type="Proteomes" id="UP000606974">
    <property type="component" value="Unassembled WGS sequence"/>
</dbReference>
<dbReference type="SUPFAM" id="SSF103657">
    <property type="entry name" value="BAR/IMD domain-like"/>
    <property type="match status" value="1"/>
</dbReference>
<dbReference type="GO" id="GO:0007165">
    <property type="term" value="P:signal transduction"/>
    <property type="evidence" value="ECO:0007669"/>
    <property type="project" value="InterPro"/>
</dbReference>
<dbReference type="Pfam" id="PF00611">
    <property type="entry name" value="FCH"/>
    <property type="match status" value="1"/>
</dbReference>
<gene>
    <name evidence="6" type="ORF">GJ744_001927</name>
</gene>
<dbReference type="PROSITE" id="PS50238">
    <property type="entry name" value="RHOGAP"/>
    <property type="match status" value="1"/>
</dbReference>
<evidence type="ECO:0000259" key="4">
    <source>
        <dbReference type="PROSITE" id="PS50238"/>
    </source>
</evidence>
<feature type="region of interest" description="Disordered" evidence="3">
    <location>
        <begin position="363"/>
        <end position="442"/>
    </location>
</feature>
<dbReference type="SMART" id="SM00324">
    <property type="entry name" value="RhoGAP"/>
    <property type="match status" value="1"/>
</dbReference>
<feature type="compositionally biased region" description="Polar residues" evidence="3">
    <location>
        <begin position="380"/>
        <end position="399"/>
    </location>
</feature>
<dbReference type="Pfam" id="PF00620">
    <property type="entry name" value="RhoGAP"/>
    <property type="match status" value="1"/>
</dbReference>
<evidence type="ECO:0000256" key="1">
    <source>
        <dbReference type="ARBA" id="ARBA00022468"/>
    </source>
</evidence>
<dbReference type="InterPro" id="IPR027267">
    <property type="entry name" value="AH/BAR_dom_sf"/>
</dbReference>
<accession>A0A8H7ART0</accession>
<dbReference type="SUPFAM" id="SSF48350">
    <property type="entry name" value="GTPase activation domain, GAP"/>
    <property type="match status" value="1"/>
</dbReference>
<dbReference type="GO" id="GO:0005938">
    <property type="term" value="C:cell cortex"/>
    <property type="evidence" value="ECO:0007669"/>
    <property type="project" value="UniProtKB-ARBA"/>
</dbReference>
<evidence type="ECO:0000256" key="3">
    <source>
        <dbReference type="SAM" id="MobiDB-lite"/>
    </source>
</evidence>
<dbReference type="InterPro" id="IPR000198">
    <property type="entry name" value="RhoGAP_dom"/>
</dbReference>
<dbReference type="SMART" id="SM00055">
    <property type="entry name" value="FCH"/>
    <property type="match status" value="1"/>
</dbReference>
<feature type="compositionally biased region" description="Basic and acidic residues" evidence="3">
    <location>
        <begin position="23"/>
        <end position="34"/>
    </location>
</feature>
<keyword evidence="7" id="KW-1185">Reference proteome</keyword>
<dbReference type="CDD" id="cd07652">
    <property type="entry name" value="F-BAR_Rgd1"/>
    <property type="match status" value="1"/>
</dbReference>
<protein>
    <recommendedName>
        <fullName evidence="8">Rho-GAP domain-containing protein</fullName>
    </recommendedName>
</protein>
<feature type="domain" description="F-BAR" evidence="5">
    <location>
        <begin position="64"/>
        <end position="336"/>
    </location>
</feature>
<dbReference type="InterPro" id="IPR001060">
    <property type="entry name" value="FCH_dom"/>
</dbReference>
<keyword evidence="2" id="KW-0175">Coiled coil</keyword>
<dbReference type="InterPro" id="IPR050729">
    <property type="entry name" value="Rho-GAP"/>
</dbReference>
<feature type="compositionally biased region" description="Polar residues" evidence="3">
    <location>
        <begin position="545"/>
        <end position="558"/>
    </location>
</feature>
<dbReference type="AlphaFoldDB" id="A0A8H7ART0"/>
<dbReference type="Gene3D" id="1.20.1270.60">
    <property type="entry name" value="Arfaptin homology (AH) domain/BAR domain"/>
    <property type="match status" value="1"/>
</dbReference>
<evidence type="ECO:0000256" key="2">
    <source>
        <dbReference type="PROSITE-ProRule" id="PRU01077"/>
    </source>
</evidence>
<evidence type="ECO:0000259" key="5">
    <source>
        <dbReference type="PROSITE" id="PS51741"/>
    </source>
</evidence>
<evidence type="ECO:0008006" key="8">
    <source>
        <dbReference type="Google" id="ProtNLM"/>
    </source>
</evidence>
<feature type="compositionally biased region" description="Polar residues" evidence="3">
    <location>
        <begin position="516"/>
        <end position="536"/>
    </location>
</feature>